<accession>A0A6J5QZ30</accession>
<gene>
    <name evidence="3" type="ORF">UFOVP1020_7</name>
    <name evidence="4" type="ORF">UFOVP1170_2</name>
    <name evidence="5" type="ORF">UFOVP1621_43</name>
    <name evidence="2" type="ORF">UFOVP512_12</name>
</gene>
<evidence type="ECO:0000313" key="5">
    <source>
        <dbReference type="EMBL" id="CAB4220536.1"/>
    </source>
</evidence>
<evidence type="ECO:0000313" key="4">
    <source>
        <dbReference type="EMBL" id="CAB4187837.1"/>
    </source>
</evidence>
<feature type="region of interest" description="Disordered" evidence="1">
    <location>
        <begin position="104"/>
        <end position="128"/>
    </location>
</feature>
<dbReference type="EMBL" id="LR797500">
    <property type="protein sequence ID" value="CAB4220536.1"/>
    <property type="molecule type" value="Genomic_DNA"/>
</dbReference>
<evidence type="ECO:0000313" key="2">
    <source>
        <dbReference type="EMBL" id="CAB4147117.1"/>
    </source>
</evidence>
<reference evidence="4" key="1">
    <citation type="submission" date="2020-05" db="EMBL/GenBank/DDBJ databases">
        <authorList>
            <person name="Chiriac C."/>
            <person name="Salcher M."/>
            <person name="Ghai R."/>
            <person name="Kavagutti S V."/>
        </authorList>
    </citation>
    <scope>NUCLEOTIDE SEQUENCE</scope>
</reference>
<name>A0A6J5QZ30_9CAUD</name>
<feature type="compositionally biased region" description="Basic and acidic residues" evidence="1">
    <location>
        <begin position="108"/>
        <end position="128"/>
    </location>
</feature>
<evidence type="ECO:0000313" key="3">
    <source>
        <dbReference type="EMBL" id="CAB4178666.1"/>
    </source>
</evidence>
<dbReference type="EMBL" id="LR796488">
    <property type="protein sequence ID" value="CAB4147117.1"/>
    <property type="molecule type" value="Genomic_DNA"/>
</dbReference>
<dbReference type="EMBL" id="LR797115">
    <property type="protein sequence ID" value="CAB4187837.1"/>
    <property type="molecule type" value="Genomic_DNA"/>
</dbReference>
<evidence type="ECO:0000256" key="1">
    <source>
        <dbReference type="SAM" id="MobiDB-lite"/>
    </source>
</evidence>
<dbReference type="EMBL" id="LR796970">
    <property type="protein sequence ID" value="CAB4178666.1"/>
    <property type="molecule type" value="Genomic_DNA"/>
</dbReference>
<sequence length="128" mass="13798">MSRHTINAVIPVGDPDLGAAIDCRITFTFHGRVEEQGPSYASGGQPAEGAVAEWMSAVAIEDGKPAPYGGHFAELEQSSLDSIASAWLESDEGQAQAIEQALDDLQEDLDRTADDRAEQRAEDRRDAR</sequence>
<protein>
    <submittedName>
        <fullName evidence="4">Uncharacterized protein</fullName>
    </submittedName>
</protein>
<organism evidence="4">
    <name type="scientific">uncultured Caudovirales phage</name>
    <dbReference type="NCBI Taxonomy" id="2100421"/>
    <lineage>
        <taxon>Viruses</taxon>
        <taxon>Duplodnaviria</taxon>
        <taxon>Heunggongvirae</taxon>
        <taxon>Uroviricota</taxon>
        <taxon>Caudoviricetes</taxon>
        <taxon>Peduoviridae</taxon>
        <taxon>Maltschvirus</taxon>
        <taxon>Maltschvirus maltsch</taxon>
    </lineage>
</organism>
<proteinExistence type="predicted"/>